<dbReference type="Gene3D" id="1.25.40.10">
    <property type="entry name" value="Tetratricopeptide repeat domain"/>
    <property type="match status" value="3"/>
</dbReference>
<evidence type="ECO:0000313" key="4">
    <source>
        <dbReference type="Proteomes" id="UP000664521"/>
    </source>
</evidence>
<dbReference type="InterPro" id="IPR011990">
    <property type="entry name" value="TPR-like_helical_dom_sf"/>
</dbReference>
<dbReference type="InterPro" id="IPR002885">
    <property type="entry name" value="PPR_rpt"/>
</dbReference>
<dbReference type="AlphaFoldDB" id="A0A8H3FMG8"/>
<dbReference type="PROSITE" id="PS51375">
    <property type="entry name" value="PPR"/>
    <property type="match status" value="3"/>
</dbReference>
<gene>
    <name evidence="3" type="ORF">HETSPECPRED_006902</name>
</gene>
<protein>
    <recommendedName>
        <fullName evidence="5">Pentacotripeptide-repeat region of PRORP domain-containing protein</fullName>
    </recommendedName>
</protein>
<dbReference type="EMBL" id="CAJPDS010000049">
    <property type="protein sequence ID" value="CAF9928706.1"/>
    <property type="molecule type" value="Genomic_DNA"/>
</dbReference>
<dbReference type="GO" id="GO:0007005">
    <property type="term" value="P:mitochondrion organization"/>
    <property type="evidence" value="ECO:0007669"/>
    <property type="project" value="TreeGrafter"/>
</dbReference>
<sequence>MTSPYICIRCRLTLTSRYRQLRRSSFVSLLDLVNHDGKESPTLTTPVAEASQHLETGINRSRQKFHNPKTPTQRKHHGSEPLEDLFSSNLHNAHAFVQKHLKSSSPSAWQTVDEDITSLNHQFSRRNSPLSEIWSVCQQLFDSDPWKTWRKKRLYDKDLVFKSWQLTLFRDILFRIAQARIEYASPNNILPLPTNVIQPYIEYGIMQNWWDRLLWKQLGTYITTTLYPTDSQLKGGVQDHIRTALVLEDILGVWCKVVNFYGEYGEGGIRQESTETKNARFRNRYRWPQNPFASNALQPTDQTLNSDALERMATAWPQYSEANKHKNNIFLAAVMTLDILERRKAQVMDTDVFLTNAEPVFHFFQHLVQGGKIKNTLATVCLTREGIPLPVQADILLRWKSLGVDAGMGATMELPASAGVSDTPVGEIDSHSVGNSLLVRIHAQLNQAKAKEDPGYLTALWRHCQNEFTAPNVEPKLRDDLFSNFMTLFFSFGRQNQAVEVWNFIIRQGVAPTLKHWHAMLGGCGKAKDLTSLQELWSQMLSAGVKPDSDIWTSRIKGLMICGAWQAGIEALEYLGRQWKTQSSNGGVQPSLDHVKAALAGILPNRKLEGFERGHDLRKRPEYIDRIHSFAKSHNIAYDTVTFNILLRPAVRADDEKKVQALFREMHNSGCEADIATFTIILNGLLSNPTSTFHTRPHATQQAAIFKFLNDMERAGVAANSRTYSTILEGLLDPRTVNLDAAKAVIGHMATRNVPISPHIYTILIEHLFDLEPPDLAAVGMLLQRAKAERTYLDPIFHDRLIENYARLGETEKMLMVLRRMPESGMTPGWIALTACLEVLVHGAEWDLVRDLVRDVEDMNGLFKHGPPMRWRGKDAFWEIVREVRERGVLEGEAGGEGA</sequence>
<keyword evidence="4" id="KW-1185">Reference proteome</keyword>
<dbReference type="Proteomes" id="UP000664521">
    <property type="component" value="Unassembled WGS sequence"/>
</dbReference>
<dbReference type="GO" id="GO:0005739">
    <property type="term" value="C:mitochondrion"/>
    <property type="evidence" value="ECO:0007669"/>
    <property type="project" value="TreeGrafter"/>
</dbReference>
<dbReference type="OrthoDB" id="185373at2759"/>
<organism evidence="3 4">
    <name type="scientific">Heterodermia speciosa</name>
    <dbReference type="NCBI Taxonomy" id="116794"/>
    <lineage>
        <taxon>Eukaryota</taxon>
        <taxon>Fungi</taxon>
        <taxon>Dikarya</taxon>
        <taxon>Ascomycota</taxon>
        <taxon>Pezizomycotina</taxon>
        <taxon>Lecanoromycetes</taxon>
        <taxon>OSLEUM clade</taxon>
        <taxon>Lecanoromycetidae</taxon>
        <taxon>Caliciales</taxon>
        <taxon>Physciaceae</taxon>
        <taxon>Heterodermia</taxon>
    </lineage>
</organism>
<feature type="repeat" description="PPR" evidence="1">
    <location>
        <begin position="639"/>
        <end position="673"/>
    </location>
</feature>
<feature type="repeat" description="PPR" evidence="1">
    <location>
        <begin position="794"/>
        <end position="828"/>
    </location>
</feature>
<dbReference type="PANTHER" id="PTHR47934:SF6">
    <property type="entry name" value="MITOCHONDRIAL GROUP I INTRON SPLICING FACTOR CCM1-RELATED"/>
    <property type="match status" value="1"/>
</dbReference>
<dbReference type="GO" id="GO:0006396">
    <property type="term" value="P:RNA processing"/>
    <property type="evidence" value="ECO:0007669"/>
    <property type="project" value="TreeGrafter"/>
</dbReference>
<comment type="caution">
    <text evidence="3">The sequence shown here is derived from an EMBL/GenBank/DDBJ whole genome shotgun (WGS) entry which is preliminary data.</text>
</comment>
<evidence type="ECO:0008006" key="5">
    <source>
        <dbReference type="Google" id="ProtNLM"/>
    </source>
</evidence>
<reference evidence="3" key="1">
    <citation type="submission" date="2021-03" db="EMBL/GenBank/DDBJ databases">
        <authorList>
            <person name="Tagirdzhanova G."/>
        </authorList>
    </citation>
    <scope>NUCLEOTIDE SEQUENCE</scope>
</reference>
<feature type="compositionally biased region" description="Basic residues" evidence="2">
    <location>
        <begin position="61"/>
        <end position="77"/>
    </location>
</feature>
<feature type="region of interest" description="Disordered" evidence="2">
    <location>
        <begin position="56"/>
        <end position="81"/>
    </location>
</feature>
<feature type="repeat" description="PPR" evidence="1">
    <location>
        <begin position="513"/>
        <end position="547"/>
    </location>
</feature>
<dbReference type="GO" id="GO:0003729">
    <property type="term" value="F:mRNA binding"/>
    <property type="evidence" value="ECO:0007669"/>
    <property type="project" value="TreeGrafter"/>
</dbReference>
<name>A0A8H3FMG8_9LECA</name>
<dbReference type="Pfam" id="PF13041">
    <property type="entry name" value="PPR_2"/>
    <property type="match status" value="1"/>
</dbReference>
<dbReference type="InterPro" id="IPR051114">
    <property type="entry name" value="Mito_RNA_Proc_CCM1"/>
</dbReference>
<evidence type="ECO:0000256" key="1">
    <source>
        <dbReference type="PROSITE-ProRule" id="PRU00708"/>
    </source>
</evidence>
<dbReference type="Pfam" id="PF01535">
    <property type="entry name" value="PPR"/>
    <property type="match status" value="2"/>
</dbReference>
<proteinExistence type="predicted"/>
<dbReference type="PANTHER" id="PTHR47934">
    <property type="entry name" value="PENTATRICOPEPTIDE REPEAT-CONTAINING PROTEIN PET309, MITOCHONDRIAL"/>
    <property type="match status" value="1"/>
</dbReference>
<evidence type="ECO:0000313" key="3">
    <source>
        <dbReference type="EMBL" id="CAF9928706.1"/>
    </source>
</evidence>
<accession>A0A8H3FMG8</accession>
<evidence type="ECO:0000256" key="2">
    <source>
        <dbReference type="SAM" id="MobiDB-lite"/>
    </source>
</evidence>
<dbReference type="NCBIfam" id="TIGR00756">
    <property type="entry name" value="PPR"/>
    <property type="match status" value="2"/>
</dbReference>